<dbReference type="InterPro" id="IPR011006">
    <property type="entry name" value="CheY-like_superfamily"/>
</dbReference>
<dbReference type="SMART" id="SM00091">
    <property type="entry name" value="PAS"/>
    <property type="match status" value="2"/>
</dbReference>
<dbReference type="RefSeq" id="WP_341468075.1">
    <property type="nucleotide sequence ID" value="NZ_CP128399.1"/>
</dbReference>
<dbReference type="InterPro" id="IPR003594">
    <property type="entry name" value="HATPase_dom"/>
</dbReference>
<evidence type="ECO:0000256" key="1">
    <source>
        <dbReference type="ARBA" id="ARBA00000085"/>
    </source>
</evidence>
<evidence type="ECO:0000313" key="14">
    <source>
        <dbReference type="EMBL" id="WJW66194.1"/>
    </source>
</evidence>
<dbReference type="Pfam" id="PF08448">
    <property type="entry name" value="PAS_4"/>
    <property type="match status" value="1"/>
</dbReference>
<dbReference type="Proteomes" id="UP000521676">
    <property type="component" value="Unassembled WGS sequence"/>
</dbReference>
<dbReference type="PROSITE" id="PS50109">
    <property type="entry name" value="HIS_KIN"/>
    <property type="match status" value="1"/>
</dbReference>
<dbReference type="SUPFAM" id="SSF55785">
    <property type="entry name" value="PYP-like sensor domain (PAS domain)"/>
    <property type="match status" value="2"/>
</dbReference>
<keyword evidence="5" id="KW-0418">Kinase</keyword>
<dbReference type="Gene3D" id="3.30.450.20">
    <property type="entry name" value="PAS domain"/>
    <property type="match status" value="2"/>
</dbReference>
<feature type="modified residue" description="4-aspartylphosphate" evidence="8">
    <location>
        <position position="692"/>
    </location>
</feature>
<evidence type="ECO:0000259" key="11">
    <source>
        <dbReference type="PROSITE" id="PS50110"/>
    </source>
</evidence>
<dbReference type="EMBL" id="JACATZ010000001">
    <property type="protein sequence ID" value="NWJ44300.1"/>
    <property type="molecule type" value="Genomic_DNA"/>
</dbReference>
<evidence type="ECO:0000256" key="4">
    <source>
        <dbReference type="ARBA" id="ARBA00022679"/>
    </source>
</evidence>
<evidence type="ECO:0000256" key="2">
    <source>
        <dbReference type="ARBA" id="ARBA00012438"/>
    </source>
</evidence>
<evidence type="ECO:0000313" key="13">
    <source>
        <dbReference type="EMBL" id="NWJ44300.1"/>
    </source>
</evidence>
<evidence type="ECO:0000256" key="9">
    <source>
        <dbReference type="SAM" id="MobiDB-lite"/>
    </source>
</evidence>
<dbReference type="SMART" id="SM00448">
    <property type="entry name" value="REC"/>
    <property type="match status" value="2"/>
</dbReference>
<dbReference type="GO" id="GO:0000155">
    <property type="term" value="F:phosphorelay sensor kinase activity"/>
    <property type="evidence" value="ECO:0007669"/>
    <property type="project" value="InterPro"/>
</dbReference>
<dbReference type="InterPro" id="IPR005467">
    <property type="entry name" value="His_kinase_dom"/>
</dbReference>
<dbReference type="Gene3D" id="3.30.565.10">
    <property type="entry name" value="Histidine kinase-like ATPase, C-terminal domain"/>
    <property type="match status" value="1"/>
</dbReference>
<name>A0A8T7LY95_9CHLR</name>
<reference evidence="13 15" key="1">
    <citation type="submission" date="2020-06" db="EMBL/GenBank/DDBJ databases">
        <title>Anoxygenic phototrophic Chloroflexota member uses a Type I reaction center.</title>
        <authorList>
            <person name="Tsuji J.M."/>
            <person name="Shaw N.A."/>
            <person name="Nagashima S."/>
            <person name="Venkiteswaran J."/>
            <person name="Schiff S.L."/>
            <person name="Hanada S."/>
            <person name="Tank M."/>
            <person name="Neufeld J.D."/>
        </authorList>
    </citation>
    <scope>NUCLEOTIDE SEQUENCE [LARGE SCALE GENOMIC DNA]</scope>
    <source>
        <strain evidence="13">L227-S17</strain>
    </source>
</reference>
<dbReference type="InterPro" id="IPR013656">
    <property type="entry name" value="PAS_4"/>
</dbReference>
<dbReference type="PRINTS" id="PR00344">
    <property type="entry name" value="BCTRLSENSOR"/>
</dbReference>
<feature type="domain" description="PAS" evidence="12">
    <location>
        <begin position="184"/>
        <end position="234"/>
    </location>
</feature>
<evidence type="ECO:0000259" key="10">
    <source>
        <dbReference type="PROSITE" id="PS50109"/>
    </source>
</evidence>
<evidence type="ECO:0000256" key="5">
    <source>
        <dbReference type="ARBA" id="ARBA00022777"/>
    </source>
</evidence>
<dbReference type="Proteomes" id="UP001431572">
    <property type="component" value="Chromosome 1"/>
</dbReference>
<dbReference type="CDD" id="cd00130">
    <property type="entry name" value="PAS"/>
    <property type="match status" value="2"/>
</dbReference>
<proteinExistence type="predicted"/>
<dbReference type="SUPFAM" id="SSF52172">
    <property type="entry name" value="CheY-like"/>
    <property type="match status" value="2"/>
</dbReference>
<keyword evidence="3 8" id="KW-0597">Phosphoprotein</keyword>
<dbReference type="AlphaFoldDB" id="A0A8T7LY95"/>
<feature type="domain" description="Response regulatory" evidence="11">
    <location>
        <begin position="643"/>
        <end position="760"/>
    </location>
</feature>
<dbReference type="InterPro" id="IPR036890">
    <property type="entry name" value="HATPase_C_sf"/>
</dbReference>
<dbReference type="InterPro" id="IPR035965">
    <property type="entry name" value="PAS-like_dom_sf"/>
</dbReference>
<evidence type="ECO:0000259" key="12">
    <source>
        <dbReference type="PROSITE" id="PS50112"/>
    </source>
</evidence>
<sequence length="893" mass="99791">MDSKSQPGQYGKHNYSSALSGGSKDEPLYRIARTAAETLAVPFAFITRDNLTLRASYCNPVIETLPDLFYCQQVINTKKPLYISDTHKDQRFPQNPPPTFRFFAGIPLFSHDYNVLGTLCLIDHKPRQLSNAKRQMLEDLAVWAENEINLPKIKKASAMARESDTRFSKVFRAAPIPIAINFLESGEFIEANDSFLKLTGYSRAELMKYSIVKLLGNSSREHLAQLKKLILDSAFYNHEVTFKNKNGELREVVLSCEAIEIDGEPSFLTMGRDITDDRLSREALRRSVATNRALFDVIPDLMLRINQDGLILNYKPSKESLLPVTLENLIGRTLVDIFEPGLASVYLSNVREALNNLETRVFEYQLLIDNSIRDFEARIVVSGENETLAILRDITERKTVERMKNEFISIVSHELRTPLTSIRGSLGLLVGGVVGELPDQAKMMLDIAHKNSERLVRLINDILDIEKIESGKSSFNMKPLEIQLLVEQALEANRGYGELYNVSFKLTKSLPGVMVYADQDRLMQVLANLISNATKFSPKDGVVEIALTSTPHSVRVDVTDHGNGIPKEFRNRIFQKFAQADSSDTRSKGGTGLGLSIAKAIVEKLGGIINFETEEDKGTTFYFVIPVWNETPVNKEQPQKNTAVLIVEDDAEIGLLLSIMLKQAGFETDIAYSALQARHLLQSKPYSAITLDVMLPDQNGLSLLHDFKSSEATMNIPVVMVSAKTKSNQDPTQNATLQIVDWIDKPIDQERLVEAVQLATNIFYGHKPSVLHVEDDADVSSVVSAILSNIAQITIAATLKQARRLLRNQVFDLVILDLDMPDGSGLSLLPYLSKAPDHKIPVVVFSVSDLEEAVVNKVDAILIKSRTSNAELIDTIKAIIRRTRFKHLEHSVK</sequence>
<evidence type="ECO:0000256" key="6">
    <source>
        <dbReference type="ARBA" id="ARBA00023012"/>
    </source>
</evidence>
<dbReference type="Gene3D" id="3.30.450.40">
    <property type="match status" value="1"/>
</dbReference>
<feature type="compositionally biased region" description="Polar residues" evidence="9">
    <location>
        <begin position="1"/>
        <end position="20"/>
    </location>
</feature>
<dbReference type="SMART" id="SM00065">
    <property type="entry name" value="GAF"/>
    <property type="match status" value="1"/>
</dbReference>
<dbReference type="InterPro" id="IPR003018">
    <property type="entry name" value="GAF"/>
</dbReference>
<dbReference type="InterPro" id="IPR001789">
    <property type="entry name" value="Sig_transdc_resp-reg_receiver"/>
</dbReference>
<dbReference type="InterPro" id="IPR036097">
    <property type="entry name" value="HisK_dim/P_sf"/>
</dbReference>
<feature type="domain" description="Histidine kinase" evidence="10">
    <location>
        <begin position="410"/>
        <end position="629"/>
    </location>
</feature>
<dbReference type="EMBL" id="CP128399">
    <property type="protein sequence ID" value="WJW66194.1"/>
    <property type="molecule type" value="Genomic_DNA"/>
</dbReference>
<feature type="region of interest" description="Disordered" evidence="9">
    <location>
        <begin position="1"/>
        <end position="22"/>
    </location>
</feature>
<dbReference type="Pfam" id="PF02518">
    <property type="entry name" value="HATPase_c"/>
    <property type="match status" value="1"/>
</dbReference>
<dbReference type="SMART" id="SM00387">
    <property type="entry name" value="HATPase_c"/>
    <property type="match status" value="1"/>
</dbReference>
<dbReference type="PANTHER" id="PTHR43547:SF2">
    <property type="entry name" value="HYBRID SIGNAL TRANSDUCTION HISTIDINE KINASE C"/>
    <property type="match status" value="1"/>
</dbReference>
<dbReference type="PROSITE" id="PS50112">
    <property type="entry name" value="PAS"/>
    <property type="match status" value="2"/>
</dbReference>
<feature type="domain" description="PAS" evidence="12">
    <location>
        <begin position="287"/>
        <end position="357"/>
    </location>
</feature>
<dbReference type="NCBIfam" id="TIGR00229">
    <property type="entry name" value="sensory_box"/>
    <property type="match status" value="1"/>
</dbReference>
<keyword evidence="4" id="KW-0808">Transferase</keyword>
<dbReference type="PANTHER" id="PTHR43547">
    <property type="entry name" value="TWO-COMPONENT HISTIDINE KINASE"/>
    <property type="match status" value="1"/>
</dbReference>
<evidence type="ECO:0000256" key="3">
    <source>
        <dbReference type="ARBA" id="ARBA00022553"/>
    </source>
</evidence>
<reference evidence="14" key="2">
    <citation type="journal article" date="2024" name="Nature">
        <title>Anoxygenic phototroph of the Chloroflexota uses a type I reaction centre.</title>
        <authorList>
            <person name="Tsuji J.M."/>
            <person name="Shaw N.A."/>
            <person name="Nagashima S."/>
            <person name="Venkiteswaran J.J."/>
            <person name="Schiff S.L."/>
            <person name="Watanabe T."/>
            <person name="Fukui M."/>
            <person name="Hanada S."/>
            <person name="Tank M."/>
            <person name="Neufeld J.D."/>
        </authorList>
    </citation>
    <scope>NUCLEOTIDE SEQUENCE</scope>
    <source>
        <strain evidence="14">L227-S17</strain>
    </source>
</reference>
<dbReference type="Pfam" id="PF00072">
    <property type="entry name" value="Response_reg"/>
    <property type="match status" value="2"/>
</dbReference>
<dbReference type="CDD" id="cd00082">
    <property type="entry name" value="HisKA"/>
    <property type="match status" value="1"/>
</dbReference>
<dbReference type="Gene3D" id="3.40.50.2300">
    <property type="match status" value="2"/>
</dbReference>
<dbReference type="Pfam" id="PF01590">
    <property type="entry name" value="GAF"/>
    <property type="match status" value="1"/>
</dbReference>
<dbReference type="CDD" id="cd17574">
    <property type="entry name" value="REC_OmpR"/>
    <property type="match status" value="1"/>
</dbReference>
<dbReference type="SUPFAM" id="SSF55874">
    <property type="entry name" value="ATPase domain of HSP90 chaperone/DNA topoisomerase II/histidine kinase"/>
    <property type="match status" value="1"/>
</dbReference>
<gene>
    <name evidence="13" type="ORF">HXX08_00330</name>
    <name evidence="14" type="ORF">OZ401_001985</name>
</gene>
<evidence type="ECO:0000256" key="7">
    <source>
        <dbReference type="ARBA" id="ARBA00023136"/>
    </source>
</evidence>
<comment type="catalytic activity">
    <reaction evidence="1">
        <text>ATP + protein L-histidine = ADP + protein N-phospho-L-histidine.</text>
        <dbReference type="EC" id="2.7.13.3"/>
    </reaction>
</comment>
<organism evidence="13 15">
    <name type="scientific">Candidatus Chlorohelix allophototropha</name>
    <dbReference type="NCBI Taxonomy" id="3003348"/>
    <lineage>
        <taxon>Bacteria</taxon>
        <taxon>Bacillati</taxon>
        <taxon>Chloroflexota</taxon>
        <taxon>Chloroflexia</taxon>
        <taxon>Candidatus Chloroheliales</taxon>
        <taxon>Candidatus Chloroheliaceae</taxon>
        <taxon>Candidatus Chlorohelix</taxon>
    </lineage>
</organism>
<dbReference type="InterPro" id="IPR004358">
    <property type="entry name" value="Sig_transdc_His_kin-like_C"/>
</dbReference>
<keyword evidence="16" id="KW-1185">Reference proteome</keyword>
<dbReference type="InterPro" id="IPR003661">
    <property type="entry name" value="HisK_dim/P_dom"/>
</dbReference>
<keyword evidence="6" id="KW-0902">Two-component regulatory system</keyword>
<dbReference type="EC" id="2.7.13.3" evidence="2"/>
<evidence type="ECO:0000313" key="16">
    <source>
        <dbReference type="Proteomes" id="UP001431572"/>
    </source>
</evidence>
<dbReference type="PROSITE" id="PS50110">
    <property type="entry name" value="RESPONSE_REGULATORY"/>
    <property type="match status" value="2"/>
</dbReference>
<feature type="domain" description="Response regulatory" evidence="11">
    <location>
        <begin position="769"/>
        <end position="879"/>
    </location>
</feature>
<protein>
    <recommendedName>
        <fullName evidence="2">histidine kinase</fullName>
        <ecNumber evidence="2">2.7.13.3</ecNumber>
    </recommendedName>
</protein>
<dbReference type="Pfam" id="PF13426">
    <property type="entry name" value="PAS_9"/>
    <property type="match status" value="1"/>
</dbReference>
<feature type="modified residue" description="4-aspartylphosphate" evidence="8">
    <location>
        <position position="817"/>
    </location>
</feature>
<evidence type="ECO:0000313" key="15">
    <source>
        <dbReference type="Proteomes" id="UP000521676"/>
    </source>
</evidence>
<evidence type="ECO:0000256" key="8">
    <source>
        <dbReference type="PROSITE-ProRule" id="PRU00169"/>
    </source>
</evidence>
<dbReference type="CDD" id="cd00156">
    <property type="entry name" value="REC"/>
    <property type="match status" value="1"/>
</dbReference>
<dbReference type="Gene3D" id="1.10.287.130">
    <property type="match status" value="1"/>
</dbReference>
<dbReference type="InterPro" id="IPR000014">
    <property type="entry name" value="PAS"/>
</dbReference>
<dbReference type="FunFam" id="1.10.287.130:FF:000001">
    <property type="entry name" value="Two-component sensor histidine kinase"/>
    <property type="match status" value="1"/>
</dbReference>
<dbReference type="SUPFAM" id="SSF55781">
    <property type="entry name" value="GAF domain-like"/>
    <property type="match status" value="1"/>
</dbReference>
<dbReference type="SMART" id="SM00388">
    <property type="entry name" value="HisKA"/>
    <property type="match status" value="1"/>
</dbReference>
<dbReference type="FunFam" id="3.30.565.10:FF:000006">
    <property type="entry name" value="Sensor histidine kinase WalK"/>
    <property type="match status" value="1"/>
</dbReference>
<accession>A0A8T7LY95</accession>
<dbReference type="SUPFAM" id="SSF47384">
    <property type="entry name" value="Homodimeric domain of signal transducing histidine kinase"/>
    <property type="match status" value="1"/>
</dbReference>
<dbReference type="InterPro" id="IPR029016">
    <property type="entry name" value="GAF-like_dom_sf"/>
</dbReference>
<keyword evidence="7" id="KW-0472">Membrane</keyword>
<dbReference type="Pfam" id="PF00512">
    <property type="entry name" value="HisKA"/>
    <property type="match status" value="1"/>
</dbReference>